<proteinExistence type="predicted"/>
<evidence type="ECO:0000256" key="1">
    <source>
        <dbReference type="SAM" id="MobiDB-lite"/>
    </source>
</evidence>
<feature type="compositionally biased region" description="Basic residues" evidence="1">
    <location>
        <begin position="1"/>
        <end position="14"/>
    </location>
</feature>
<feature type="region of interest" description="Disordered" evidence="1">
    <location>
        <begin position="293"/>
        <end position="317"/>
    </location>
</feature>
<evidence type="ECO:0000313" key="2">
    <source>
        <dbReference type="EMBL" id="AKF05328.1"/>
    </source>
</evidence>
<feature type="region of interest" description="Disordered" evidence="1">
    <location>
        <begin position="1"/>
        <end position="28"/>
    </location>
</feature>
<dbReference type="RefSeq" id="WP_053232580.1">
    <property type="nucleotide sequence ID" value="NZ_CP011125.1"/>
</dbReference>
<gene>
    <name evidence="2" type="ORF">DB32_002477</name>
</gene>
<dbReference type="Proteomes" id="UP000034883">
    <property type="component" value="Chromosome"/>
</dbReference>
<protein>
    <submittedName>
        <fullName evidence="2">Uncharacterized protein</fullName>
    </submittedName>
</protein>
<dbReference type="AlphaFoldDB" id="A0A0F6YH15"/>
<organism evidence="2 3">
    <name type="scientific">Sandaracinus amylolyticus</name>
    <dbReference type="NCBI Taxonomy" id="927083"/>
    <lineage>
        <taxon>Bacteria</taxon>
        <taxon>Pseudomonadati</taxon>
        <taxon>Myxococcota</taxon>
        <taxon>Polyangia</taxon>
        <taxon>Polyangiales</taxon>
        <taxon>Sandaracinaceae</taxon>
        <taxon>Sandaracinus</taxon>
    </lineage>
</organism>
<feature type="compositionally biased region" description="Acidic residues" evidence="1">
    <location>
        <begin position="298"/>
        <end position="310"/>
    </location>
</feature>
<dbReference type="KEGG" id="samy:DB32_002477"/>
<dbReference type="EMBL" id="CP011125">
    <property type="protein sequence ID" value="AKF05328.1"/>
    <property type="molecule type" value="Genomic_DNA"/>
</dbReference>
<evidence type="ECO:0000313" key="3">
    <source>
        <dbReference type="Proteomes" id="UP000034883"/>
    </source>
</evidence>
<accession>A0A0F6YH15</accession>
<reference evidence="2 3" key="1">
    <citation type="submission" date="2015-03" db="EMBL/GenBank/DDBJ databases">
        <title>Genome assembly of Sandaracinus amylolyticus DSM 53668.</title>
        <authorList>
            <person name="Sharma G."/>
            <person name="Subramanian S."/>
        </authorList>
    </citation>
    <scope>NUCLEOTIDE SEQUENCE [LARGE SCALE GENOMIC DNA]</scope>
    <source>
        <strain evidence="2 3">DSM 53668</strain>
    </source>
</reference>
<sequence>MATAKKNHTKKTPSPRRPAAGSTSLDTSRAWSLEELDPHLPPVRDEDLALIKESLIRAQSNEGLIALGAGFRTEQILAVAPGFAAGAMFAVRALGKPPAGLAIELLPLLVRETRELQRVNVAFEQQRRDVASEITGRREQLKAATSRALRVRRSVVLTLNRHVLPHGSKVRAELARAASKAPTPAVAAASVRTVARILGELRADPSLALVLERYGYDEAFVAELTSIADETERLDRAGADLTPPQRTDQRALDRQDGIVLAIMRAIWWPLHDAQQDGAAITAPSLGALARLVAGSRPEDEDEPDEPEEPAPTEPTAT</sequence>
<name>A0A0F6YH15_9BACT</name>
<keyword evidence="3" id="KW-1185">Reference proteome</keyword>